<dbReference type="PANTHER" id="PTHR45630">
    <property type="entry name" value="CATION-TRANSPORTING ATPASE-RELATED"/>
    <property type="match status" value="1"/>
</dbReference>
<dbReference type="Proteomes" id="UP000014978">
    <property type="component" value="Unassembled WGS sequence"/>
</dbReference>
<dbReference type="AlphaFoldDB" id="S7W8Y2"/>
<dbReference type="GO" id="GO:0005524">
    <property type="term" value="F:ATP binding"/>
    <property type="evidence" value="ECO:0007669"/>
    <property type="project" value="UniProtKB-KW"/>
</dbReference>
<dbReference type="Pfam" id="PF00122">
    <property type="entry name" value="E1-E2_ATPase"/>
    <property type="match status" value="1"/>
</dbReference>
<dbReference type="SFLD" id="SFLDF00027">
    <property type="entry name" value="p-type_atpase"/>
    <property type="match status" value="1"/>
</dbReference>
<feature type="transmembrane region" description="Helical" evidence="11">
    <location>
        <begin position="947"/>
        <end position="969"/>
    </location>
</feature>
<evidence type="ECO:0000256" key="1">
    <source>
        <dbReference type="ARBA" id="ARBA00004141"/>
    </source>
</evidence>
<dbReference type="EMBL" id="ATCN01000282">
    <property type="protein sequence ID" value="EPR79370.1"/>
    <property type="molecule type" value="Genomic_DNA"/>
</dbReference>
<dbReference type="OrthoDB" id="48943at2759"/>
<dbReference type="InterPro" id="IPR018303">
    <property type="entry name" value="ATPase_P-typ_P_site"/>
</dbReference>
<comment type="caution">
    <text evidence="13">The sequence shown here is derived from an EMBL/GenBank/DDBJ whole genome shotgun (WGS) entry which is preliminary data.</text>
</comment>
<feature type="transmembrane region" description="Helical" evidence="11">
    <location>
        <begin position="989"/>
        <end position="1012"/>
    </location>
</feature>
<comment type="subcellular location">
    <subcellularLocation>
        <location evidence="1">Membrane</location>
        <topology evidence="1">Multi-pass membrane protein</topology>
    </subcellularLocation>
</comment>
<dbReference type="InParanoid" id="S7W8Y2"/>
<dbReference type="InterPro" id="IPR023299">
    <property type="entry name" value="ATPase_P-typ_cyto_dom_N"/>
</dbReference>
<dbReference type="InterPro" id="IPR006544">
    <property type="entry name" value="P-type_TPase_V"/>
</dbReference>
<dbReference type="GO" id="GO:0140358">
    <property type="term" value="F:P-type transmembrane transporter activity"/>
    <property type="evidence" value="ECO:0007669"/>
    <property type="project" value="InterPro"/>
</dbReference>
<dbReference type="InterPro" id="IPR008250">
    <property type="entry name" value="ATPase_P-typ_transduc_dom_A_sf"/>
</dbReference>
<dbReference type="STRING" id="1358809.S7W8Y2"/>
<dbReference type="GO" id="GO:0046872">
    <property type="term" value="F:metal ion binding"/>
    <property type="evidence" value="ECO:0007669"/>
    <property type="project" value="UniProtKB-KW"/>
</dbReference>
<dbReference type="InterPro" id="IPR059000">
    <property type="entry name" value="ATPase_P-type_domA"/>
</dbReference>
<sequence>MYFKSRSILYCYYLLPVAYIPLIVALTKSYQIVPFFLTLLSIFLFLSTFWFVKMRILLTMKESSLEECDYILYENSLCKIHSIKNNSEILRYFEHNKIKYRINAEIKNIDPFTARSYGYYKNPTSPYFSEEDKICYGPNIFDIKPPTFFTLFLEHAVAPFFVFQIFCGILWCLDEYIYHALFSLVMMVLFEMGVVFQRIVTMKEFKTMNLKVYDVVRIVDGKEEKIKTSELYPGDIILVNNKMQVPCDLLILSGGCAANEAMLSGESVPNIKEGIEDVDENLIFSMNDKKRILYGGTEIVKIEKNMKCFVLNTGFGTMQGKLIAKMMCSSDKVDANDKESFLFILFLLCFALIAAGYSIREGLRMGKSSYKILLEAILIITSVVPPELPLELTIAVNAALQKLMGLGTFCLEPFRIPYAGKLDTCFFDKTGTLTESMLDVKEIIDSGKEGDIHGSDIYGVVGSCHSLIKLDNGFIEGDPMEKSAFSYLNMNLIDDYTSTINDITFRIEKRFLFSSELRRMTVVYMKKYTGTSKKKQSKTYHVGMKGAPEKIAEFLENIPKNYDETYKDYASKGFRVLAVAGKQIGLEYKTCSKTQIEQKLKFKGFILYESKLKDGSEECIEHLLESNHKVVMITGDNKLTAIEVAKNLNFYNGYAAESTDIDQLLKKDLSKEEFISLASKINKDFNAEEKTLNDLFQEIRVFARSNPDHKEKIIQKYNDLGKYTLMCGDGTNDVGALKKAHVGVALVDRPTKITKTVQYGEEQTIKMGDASIAAPFTAKTGSLSSVLDIIRQGRSTLVTTVQMYKILALNSLISAYSLSVIDSLGVRFGDYQMTVTGILLSLAFMFLTKCDPLKQISKERPPLNIFNRYLLSSTILQTAVHVFTCYKVTKYALTLQDPIIFGPNVELKFSPSNINSILFIFSTYQQLSTFLVNYIGRPFRESLFENYKLFLLLLSIIGFIIAVLFEYSIDFNKSLEIVEFTLESKKIVLFYILLDLLLCWIIEKIIFSIFVVKKERKEKVKKE</sequence>
<dbReference type="InterPro" id="IPR001757">
    <property type="entry name" value="P_typ_ATPase"/>
</dbReference>
<dbReference type="GO" id="GO:0016020">
    <property type="term" value="C:membrane"/>
    <property type="evidence" value="ECO:0007669"/>
    <property type="project" value="UniProtKB-SubCell"/>
</dbReference>
<evidence type="ECO:0000256" key="10">
    <source>
        <dbReference type="ARBA" id="ARBA00023136"/>
    </source>
</evidence>
<evidence type="ECO:0000256" key="3">
    <source>
        <dbReference type="ARBA" id="ARBA00022692"/>
    </source>
</evidence>
<dbReference type="PRINTS" id="PR00119">
    <property type="entry name" value="CATATPASE"/>
</dbReference>
<keyword evidence="8" id="KW-1278">Translocase</keyword>
<dbReference type="SUPFAM" id="SSF81665">
    <property type="entry name" value="Calcium ATPase, transmembrane domain M"/>
    <property type="match status" value="1"/>
</dbReference>
<keyword evidence="7" id="KW-0460">Magnesium</keyword>
<keyword evidence="4" id="KW-0479">Metal-binding</keyword>
<reference evidence="14" key="1">
    <citation type="journal article" date="2013" name="PLoS Genet.">
        <title>The genome of Spraguea lophii and the basis of host-microsporidian interactions.</title>
        <authorList>
            <person name="Campbell S.E."/>
            <person name="Williams T.A."/>
            <person name="Yousuf A."/>
            <person name="Soanes D.M."/>
            <person name="Paszkiewicz K.H."/>
            <person name="Williams B.A.P."/>
        </authorList>
    </citation>
    <scope>NUCLEOTIDE SEQUENCE [LARGE SCALE GENOMIC DNA]</scope>
    <source>
        <strain evidence="14">42_110</strain>
    </source>
</reference>
<accession>S7W8Y2</accession>
<keyword evidence="3 11" id="KW-0812">Transmembrane</keyword>
<dbReference type="InterPro" id="IPR036412">
    <property type="entry name" value="HAD-like_sf"/>
</dbReference>
<dbReference type="GO" id="GO:0019829">
    <property type="term" value="F:ATPase-coupled monoatomic cation transmembrane transporter activity"/>
    <property type="evidence" value="ECO:0007669"/>
    <property type="project" value="TreeGrafter"/>
</dbReference>
<dbReference type="InterPro" id="IPR023214">
    <property type="entry name" value="HAD_sf"/>
</dbReference>
<dbReference type="InterPro" id="IPR023298">
    <property type="entry name" value="ATPase_P-typ_TM_dom_sf"/>
</dbReference>
<dbReference type="SUPFAM" id="SSF56784">
    <property type="entry name" value="HAD-like"/>
    <property type="match status" value="1"/>
</dbReference>
<keyword evidence="5" id="KW-0547">Nucleotide-binding</keyword>
<dbReference type="HOGENOM" id="CLU_001828_4_1_1"/>
<evidence type="ECO:0000256" key="5">
    <source>
        <dbReference type="ARBA" id="ARBA00022741"/>
    </source>
</evidence>
<name>S7W8Y2_SPRLO</name>
<dbReference type="OMA" id="WYYSLFN"/>
<protein>
    <submittedName>
        <fullName evidence="13">Putative cation-transporting ATPase</fullName>
    </submittedName>
</protein>
<dbReference type="InterPro" id="IPR044492">
    <property type="entry name" value="P_typ_ATPase_HD_dom"/>
</dbReference>
<keyword evidence="9 11" id="KW-1133">Transmembrane helix</keyword>
<dbReference type="Pfam" id="PF00702">
    <property type="entry name" value="Hydrolase"/>
    <property type="match status" value="1"/>
</dbReference>
<evidence type="ECO:0000256" key="11">
    <source>
        <dbReference type="SAM" id="Phobius"/>
    </source>
</evidence>
<dbReference type="FunCoup" id="S7W8Y2">
    <property type="interactions" value="184"/>
</dbReference>
<evidence type="ECO:0000256" key="4">
    <source>
        <dbReference type="ARBA" id="ARBA00022723"/>
    </source>
</evidence>
<organism evidence="13 14">
    <name type="scientific">Spraguea lophii (strain 42_110)</name>
    <name type="common">Microsporidian parasite</name>
    <dbReference type="NCBI Taxonomy" id="1358809"/>
    <lineage>
        <taxon>Eukaryota</taxon>
        <taxon>Fungi</taxon>
        <taxon>Fungi incertae sedis</taxon>
        <taxon>Microsporidia</taxon>
        <taxon>Spragueidae</taxon>
        <taxon>Spraguea</taxon>
    </lineage>
</organism>
<dbReference type="NCBIfam" id="TIGR01494">
    <property type="entry name" value="ATPase_P-type"/>
    <property type="match status" value="1"/>
</dbReference>
<keyword evidence="14" id="KW-1185">Reference proteome</keyword>
<dbReference type="Gene3D" id="2.70.150.10">
    <property type="entry name" value="Calcium-transporting ATPase, cytoplasmic transduction domain A"/>
    <property type="match status" value="1"/>
</dbReference>
<feature type="transmembrane region" description="Helical" evidence="11">
    <location>
        <begin position="7"/>
        <end position="26"/>
    </location>
</feature>
<feature type="transmembrane region" description="Helical" evidence="11">
    <location>
        <begin position="914"/>
        <end position="935"/>
    </location>
</feature>
<evidence type="ECO:0000259" key="12">
    <source>
        <dbReference type="Pfam" id="PF00122"/>
    </source>
</evidence>
<evidence type="ECO:0000256" key="9">
    <source>
        <dbReference type="ARBA" id="ARBA00022989"/>
    </source>
</evidence>
<evidence type="ECO:0000256" key="6">
    <source>
        <dbReference type="ARBA" id="ARBA00022840"/>
    </source>
</evidence>
<proteinExistence type="inferred from homology"/>
<feature type="domain" description="P-type ATPase A" evidence="12">
    <location>
        <begin position="215"/>
        <end position="326"/>
    </location>
</feature>
<keyword evidence="6" id="KW-0067">ATP-binding</keyword>
<feature type="transmembrane region" description="Helical" evidence="11">
    <location>
        <begin position="32"/>
        <end position="52"/>
    </location>
</feature>
<evidence type="ECO:0000313" key="13">
    <source>
        <dbReference type="EMBL" id="EPR79370.1"/>
    </source>
</evidence>
<dbReference type="PROSITE" id="PS00154">
    <property type="entry name" value="ATPASE_E1_E2"/>
    <property type="match status" value="1"/>
</dbReference>
<dbReference type="SUPFAM" id="SSF81660">
    <property type="entry name" value="Metal cation-transporting ATPase, ATP-binding domain N"/>
    <property type="match status" value="1"/>
</dbReference>
<gene>
    <name evidence="13" type="ORF">SLOPH_1484</name>
</gene>
<dbReference type="GO" id="GO:0016887">
    <property type="term" value="F:ATP hydrolysis activity"/>
    <property type="evidence" value="ECO:0007669"/>
    <property type="project" value="InterPro"/>
</dbReference>
<evidence type="ECO:0000256" key="7">
    <source>
        <dbReference type="ARBA" id="ARBA00022842"/>
    </source>
</evidence>
<evidence type="ECO:0000256" key="2">
    <source>
        <dbReference type="ARBA" id="ARBA00006000"/>
    </source>
</evidence>
<comment type="similarity">
    <text evidence="2">Belongs to the cation transport ATPase (P-type) (TC 3.A.3) family. Type V subfamily.</text>
</comment>
<feature type="transmembrane region" description="Helical" evidence="11">
    <location>
        <begin position="148"/>
        <end position="171"/>
    </location>
</feature>
<dbReference type="VEuPathDB" id="MicrosporidiaDB:SLOPH_1484"/>
<dbReference type="Gene3D" id="3.40.1110.10">
    <property type="entry name" value="Calcium-transporting ATPase, cytoplasmic domain N"/>
    <property type="match status" value="1"/>
</dbReference>
<evidence type="ECO:0000313" key="14">
    <source>
        <dbReference type="Proteomes" id="UP000014978"/>
    </source>
</evidence>
<keyword evidence="10 11" id="KW-0472">Membrane</keyword>
<dbReference type="SUPFAM" id="SSF81653">
    <property type="entry name" value="Calcium ATPase, transduction domain A"/>
    <property type="match status" value="1"/>
</dbReference>
<feature type="transmembrane region" description="Helical" evidence="11">
    <location>
        <begin position="177"/>
        <end position="196"/>
    </location>
</feature>
<evidence type="ECO:0000256" key="8">
    <source>
        <dbReference type="ARBA" id="ARBA00022967"/>
    </source>
</evidence>
<dbReference type="SFLD" id="SFLDG00002">
    <property type="entry name" value="C1.7:_P-type_atpase_like"/>
    <property type="match status" value="1"/>
</dbReference>
<feature type="transmembrane region" description="Helical" evidence="11">
    <location>
        <begin position="341"/>
        <end position="359"/>
    </location>
</feature>
<dbReference type="Gene3D" id="3.40.50.1000">
    <property type="entry name" value="HAD superfamily/HAD-like"/>
    <property type="match status" value="1"/>
</dbReference>
<dbReference type="SFLD" id="SFLDS00003">
    <property type="entry name" value="Haloacid_Dehalogenase"/>
    <property type="match status" value="1"/>
</dbReference>